<protein>
    <submittedName>
        <fullName evidence="1">Uncharacterized protein</fullName>
    </submittedName>
</protein>
<name>A0A8S5TLM8_9CAUD</name>
<evidence type="ECO:0000313" key="1">
    <source>
        <dbReference type="EMBL" id="DAF63911.1"/>
    </source>
</evidence>
<organism evidence="1">
    <name type="scientific">Siphoviridae sp. ctgn638</name>
    <dbReference type="NCBI Taxonomy" id="2827913"/>
    <lineage>
        <taxon>Viruses</taxon>
        <taxon>Duplodnaviria</taxon>
        <taxon>Heunggongvirae</taxon>
        <taxon>Uroviricota</taxon>
        <taxon>Caudoviricetes</taxon>
    </lineage>
</organism>
<accession>A0A8S5TLM8</accession>
<proteinExistence type="predicted"/>
<reference evidence="1" key="1">
    <citation type="journal article" date="2021" name="Proc. Natl. Acad. Sci. U.S.A.">
        <title>A Catalog of Tens of Thousands of Viruses from Human Metagenomes Reveals Hidden Associations with Chronic Diseases.</title>
        <authorList>
            <person name="Tisza M.J."/>
            <person name="Buck C.B."/>
        </authorList>
    </citation>
    <scope>NUCLEOTIDE SEQUENCE</scope>
    <source>
        <strain evidence="1">Ctgn638</strain>
    </source>
</reference>
<sequence>MTKVKISHIFEKGHNNKGWEKIEKWIEDEDICSTDLMALVCAKLGMAPKVRSNEVTKDETRLMVAGDTYKITITKE</sequence>
<dbReference type="EMBL" id="BK032845">
    <property type="protein sequence ID" value="DAF63911.1"/>
    <property type="molecule type" value="Genomic_DNA"/>
</dbReference>